<dbReference type="AlphaFoldDB" id="A0AA36NMM8"/>
<accession>A0AA36NMM8</accession>
<evidence type="ECO:0000313" key="3">
    <source>
        <dbReference type="EMBL" id="CAJ1411486.1"/>
    </source>
</evidence>
<feature type="signal peptide" evidence="2">
    <location>
        <begin position="1"/>
        <end position="28"/>
    </location>
</feature>
<keyword evidence="1" id="KW-0472">Membrane</keyword>
<name>A0AA36NMM8_9DINO</name>
<evidence type="ECO:0000313" key="4">
    <source>
        <dbReference type="Proteomes" id="UP001178507"/>
    </source>
</evidence>
<organism evidence="3 4">
    <name type="scientific">Effrenium voratum</name>
    <dbReference type="NCBI Taxonomy" id="2562239"/>
    <lineage>
        <taxon>Eukaryota</taxon>
        <taxon>Sar</taxon>
        <taxon>Alveolata</taxon>
        <taxon>Dinophyceae</taxon>
        <taxon>Suessiales</taxon>
        <taxon>Symbiodiniaceae</taxon>
        <taxon>Effrenium</taxon>
    </lineage>
</organism>
<gene>
    <name evidence="3" type="ORF">EVOR1521_LOCUS32040</name>
</gene>
<comment type="caution">
    <text evidence="3">The sequence shown here is derived from an EMBL/GenBank/DDBJ whole genome shotgun (WGS) entry which is preliminary data.</text>
</comment>
<feature type="transmembrane region" description="Helical" evidence="1">
    <location>
        <begin position="297"/>
        <end position="319"/>
    </location>
</feature>
<reference evidence="3" key="1">
    <citation type="submission" date="2023-08" db="EMBL/GenBank/DDBJ databases">
        <authorList>
            <person name="Chen Y."/>
            <person name="Shah S."/>
            <person name="Dougan E. K."/>
            <person name="Thang M."/>
            <person name="Chan C."/>
        </authorList>
    </citation>
    <scope>NUCLEOTIDE SEQUENCE</scope>
</reference>
<feature type="chain" id="PRO_5041453377" evidence="2">
    <location>
        <begin position="29"/>
        <end position="330"/>
    </location>
</feature>
<dbReference type="EMBL" id="CAUJNA010003877">
    <property type="protein sequence ID" value="CAJ1411486.1"/>
    <property type="molecule type" value="Genomic_DNA"/>
</dbReference>
<protein>
    <submittedName>
        <fullName evidence="3">Uncharacterized protein</fullName>
    </submittedName>
</protein>
<keyword evidence="4" id="KW-1185">Reference proteome</keyword>
<sequence>MRGPARLSRWQVLLLALPCLGLQPRSSSEPINPTQACIEARERDPLASCDDLLPQDGRSVRVVFNMTQVGPDTSQQEVTVKYTMNQSAGTDVKDVTLYNYPSFKEPVCNSNGEFFCDPYGYLSLPERQNLTTELARLRSRHLVLCEDLVLEPINQQHLTPFYVGVAIAQAEEPVTAVKQYGHLIMSEWNTEEMARGQNTHCPNRALLLVLPKSSQAVLVTESCRYLCEDTTSVGQKVENALSTKSVSAAVLQGVQSAYAALPQSVVQGEAMPTSTEPQAVAGHDNAEGWVLFAQRAVVAFAVVALAFSLLVGVMVLCFAPGLAKGHRGYV</sequence>
<keyword evidence="1" id="KW-1133">Transmembrane helix</keyword>
<evidence type="ECO:0000256" key="2">
    <source>
        <dbReference type="SAM" id="SignalP"/>
    </source>
</evidence>
<keyword evidence="2" id="KW-0732">Signal</keyword>
<evidence type="ECO:0000256" key="1">
    <source>
        <dbReference type="SAM" id="Phobius"/>
    </source>
</evidence>
<dbReference type="Proteomes" id="UP001178507">
    <property type="component" value="Unassembled WGS sequence"/>
</dbReference>
<keyword evidence="1" id="KW-0812">Transmembrane</keyword>
<proteinExistence type="predicted"/>